<dbReference type="Gene3D" id="1.10.20.10">
    <property type="entry name" value="Histone, subunit A"/>
    <property type="match status" value="1"/>
</dbReference>
<evidence type="ECO:0000256" key="3">
    <source>
        <dbReference type="SAM" id="MobiDB-lite"/>
    </source>
</evidence>
<dbReference type="PANTHER" id="PTHR10252:SF93">
    <property type="entry name" value="DNA POLYMERASE II SUBUNIT B3-1"/>
    <property type="match status" value="1"/>
</dbReference>
<evidence type="ECO:0000313" key="6">
    <source>
        <dbReference type="Proteomes" id="UP001141806"/>
    </source>
</evidence>
<proteinExistence type="predicted"/>
<evidence type="ECO:0000313" key="5">
    <source>
        <dbReference type="EMBL" id="KAJ4971208.1"/>
    </source>
</evidence>
<dbReference type="EMBL" id="JAMYWD010000005">
    <property type="protein sequence ID" value="KAJ4971208.1"/>
    <property type="molecule type" value="Genomic_DNA"/>
</dbReference>
<dbReference type="PANTHER" id="PTHR10252">
    <property type="entry name" value="HISTONE-LIKE TRANSCRIPTION FACTOR CCAAT-RELATED"/>
    <property type="match status" value="1"/>
</dbReference>
<dbReference type="GO" id="GO:0006355">
    <property type="term" value="P:regulation of DNA-templated transcription"/>
    <property type="evidence" value="ECO:0007669"/>
    <property type="project" value="TreeGrafter"/>
</dbReference>
<organism evidence="5 6">
    <name type="scientific">Protea cynaroides</name>
    <dbReference type="NCBI Taxonomy" id="273540"/>
    <lineage>
        <taxon>Eukaryota</taxon>
        <taxon>Viridiplantae</taxon>
        <taxon>Streptophyta</taxon>
        <taxon>Embryophyta</taxon>
        <taxon>Tracheophyta</taxon>
        <taxon>Spermatophyta</taxon>
        <taxon>Magnoliopsida</taxon>
        <taxon>Proteales</taxon>
        <taxon>Proteaceae</taxon>
        <taxon>Protea</taxon>
    </lineage>
</organism>
<evidence type="ECO:0000259" key="4">
    <source>
        <dbReference type="Pfam" id="PF00808"/>
    </source>
</evidence>
<dbReference type="InterPro" id="IPR009072">
    <property type="entry name" value="Histone-fold"/>
</dbReference>
<dbReference type="GO" id="GO:0046982">
    <property type="term" value="F:protein heterodimerization activity"/>
    <property type="evidence" value="ECO:0007669"/>
    <property type="project" value="InterPro"/>
</dbReference>
<dbReference type="AlphaFoldDB" id="A0A9Q0KIF0"/>
<feature type="region of interest" description="Disordered" evidence="3">
    <location>
        <begin position="1"/>
        <end position="103"/>
    </location>
</feature>
<feature type="compositionally biased region" description="Acidic residues" evidence="3">
    <location>
        <begin position="47"/>
        <end position="57"/>
    </location>
</feature>
<evidence type="ECO:0000256" key="2">
    <source>
        <dbReference type="ARBA" id="ARBA00023242"/>
    </source>
</evidence>
<dbReference type="GO" id="GO:0005634">
    <property type="term" value="C:nucleus"/>
    <property type="evidence" value="ECO:0007669"/>
    <property type="project" value="UniProtKB-SubCell"/>
</dbReference>
<name>A0A9Q0KIF0_9MAGN</name>
<comment type="caution">
    <text evidence="5">The sequence shown here is derived from an EMBL/GenBank/DDBJ whole genome shotgun (WGS) entry which is preliminary data.</text>
</comment>
<feature type="compositionally biased region" description="Acidic residues" evidence="3">
    <location>
        <begin position="76"/>
        <end position="88"/>
    </location>
</feature>
<sequence>MRNNTINAAADGKEGKKKKQQQQQNEKNHNAMKREREIVVLGSSYSDSEEELIEGPEEEAKSSNNSNQNSNVAPKDEEEGESEEEEEKNDVKKNKTLSNGVAVSGCFPTHRIQRMIRSEGGFRVSVEAIFLINKATEKFLESLTEDAHSSSVQDRKKSMHYKHLASSVSKRKRYDFLSDFVPEKVRAEDALEERRLAGA</sequence>
<accession>A0A9Q0KIF0</accession>
<dbReference type="SUPFAM" id="SSF47113">
    <property type="entry name" value="Histone-fold"/>
    <property type="match status" value="1"/>
</dbReference>
<feature type="domain" description="Transcription factor CBF/NF-Y/archaeal histone" evidence="4">
    <location>
        <begin position="107"/>
        <end position="168"/>
    </location>
</feature>
<dbReference type="Proteomes" id="UP001141806">
    <property type="component" value="Unassembled WGS sequence"/>
</dbReference>
<gene>
    <name evidence="5" type="ORF">NE237_004307</name>
</gene>
<dbReference type="InterPro" id="IPR050568">
    <property type="entry name" value="Transcr_DNA_Rep_Reg"/>
</dbReference>
<evidence type="ECO:0000256" key="1">
    <source>
        <dbReference type="ARBA" id="ARBA00004123"/>
    </source>
</evidence>
<reference evidence="5" key="1">
    <citation type="journal article" date="2023" name="Plant J.">
        <title>The genome of the king protea, Protea cynaroides.</title>
        <authorList>
            <person name="Chang J."/>
            <person name="Duong T.A."/>
            <person name="Schoeman C."/>
            <person name="Ma X."/>
            <person name="Roodt D."/>
            <person name="Barker N."/>
            <person name="Li Z."/>
            <person name="Van de Peer Y."/>
            <person name="Mizrachi E."/>
        </authorList>
    </citation>
    <scope>NUCLEOTIDE SEQUENCE</scope>
    <source>
        <tissue evidence="5">Young leaves</tissue>
    </source>
</reference>
<feature type="compositionally biased region" description="Basic and acidic residues" evidence="3">
    <location>
        <begin position="26"/>
        <end position="38"/>
    </location>
</feature>
<keyword evidence="6" id="KW-1185">Reference proteome</keyword>
<keyword evidence="2" id="KW-0539">Nucleus</keyword>
<dbReference type="Pfam" id="PF00808">
    <property type="entry name" value="CBFD_NFYB_HMF"/>
    <property type="match status" value="1"/>
</dbReference>
<feature type="compositionally biased region" description="Low complexity" evidence="3">
    <location>
        <begin position="62"/>
        <end position="71"/>
    </location>
</feature>
<protein>
    <recommendedName>
        <fullName evidence="4">Transcription factor CBF/NF-Y/archaeal histone domain-containing protein</fullName>
    </recommendedName>
</protein>
<comment type="subcellular location">
    <subcellularLocation>
        <location evidence="1">Nucleus</location>
    </subcellularLocation>
</comment>
<dbReference type="InterPro" id="IPR003958">
    <property type="entry name" value="CBFA_NFYB_domain"/>
</dbReference>
<dbReference type="GO" id="GO:0000976">
    <property type="term" value="F:transcription cis-regulatory region binding"/>
    <property type="evidence" value="ECO:0007669"/>
    <property type="project" value="TreeGrafter"/>
</dbReference>
<dbReference type="OrthoDB" id="636685at2759"/>